<keyword evidence="3" id="KW-1185">Reference proteome</keyword>
<reference evidence="2 3" key="4">
    <citation type="journal article" date="2020" name="Sci. Rep.">
        <title>beta-carboline chemical signals induce reveromycin production through a LuxR family regulator in Streptomyces sp. SN-593.</title>
        <authorList>
            <person name="Panthee S."/>
            <person name="Kito N."/>
            <person name="Hayashi T."/>
            <person name="Shimizu T."/>
            <person name="Ishikawa J."/>
            <person name="Hamamoto H."/>
            <person name="Osada H."/>
            <person name="Takahashi S."/>
        </authorList>
    </citation>
    <scope>NUCLEOTIDE SEQUENCE [LARGE SCALE GENOMIC DNA]</scope>
    <source>
        <strain evidence="2 3">SN-593</strain>
    </source>
</reference>
<sequence length="72" mass="7713">MLSAAEATLEQGAEDEADWRRIKAKLYAPPKGQRGPQRRARPPGMGMDMGQAQSLAAQLAAEDARMTGSRTG</sequence>
<proteinExistence type="predicted"/>
<evidence type="ECO:0000313" key="2">
    <source>
        <dbReference type="EMBL" id="BBA98370.1"/>
    </source>
</evidence>
<dbReference type="EMBL" id="AP018365">
    <property type="protein sequence ID" value="BBA98370.1"/>
    <property type="molecule type" value="Genomic_DNA"/>
</dbReference>
<dbReference type="Proteomes" id="UP000595703">
    <property type="component" value="Chromosome"/>
</dbReference>
<protein>
    <submittedName>
        <fullName evidence="2">Uncharacterized protein</fullName>
    </submittedName>
</protein>
<gene>
    <name evidence="2" type="ORF">RVR_4524</name>
</gene>
<organism evidence="2 3">
    <name type="scientific">Actinacidiphila reveromycinica</name>
    <dbReference type="NCBI Taxonomy" id="659352"/>
    <lineage>
        <taxon>Bacteria</taxon>
        <taxon>Bacillati</taxon>
        <taxon>Actinomycetota</taxon>
        <taxon>Actinomycetes</taxon>
        <taxon>Kitasatosporales</taxon>
        <taxon>Streptomycetaceae</taxon>
        <taxon>Actinacidiphila</taxon>
    </lineage>
</organism>
<feature type="region of interest" description="Disordered" evidence="1">
    <location>
        <begin position="25"/>
        <end position="72"/>
    </location>
</feature>
<name>A0A7U3UQ78_9ACTN</name>
<reference evidence="2 3" key="1">
    <citation type="journal article" date="2010" name="J. Bacteriol.">
        <title>Biochemical characterization of a novel indole prenyltransferase from Streptomyces sp. SN-593.</title>
        <authorList>
            <person name="Takahashi S."/>
            <person name="Takagi H."/>
            <person name="Toyoda A."/>
            <person name="Uramoto M."/>
            <person name="Nogawa T."/>
            <person name="Ueki M."/>
            <person name="Sakaki Y."/>
            <person name="Osada H."/>
        </authorList>
    </citation>
    <scope>NUCLEOTIDE SEQUENCE [LARGE SCALE GENOMIC DNA]</scope>
    <source>
        <strain evidence="2 3">SN-593</strain>
    </source>
</reference>
<evidence type="ECO:0000256" key="1">
    <source>
        <dbReference type="SAM" id="MobiDB-lite"/>
    </source>
</evidence>
<evidence type="ECO:0000313" key="3">
    <source>
        <dbReference type="Proteomes" id="UP000595703"/>
    </source>
</evidence>
<reference evidence="2 3" key="2">
    <citation type="journal article" date="2011" name="J. Antibiot.">
        <title>Furaquinocins I and J: novel polyketide isoprenoid hybrid compounds from Streptomyces reveromyceticus SN-593.</title>
        <authorList>
            <person name="Panthee S."/>
            <person name="Takahashi S."/>
            <person name="Takagi H."/>
            <person name="Nogawa T."/>
            <person name="Oowada E."/>
            <person name="Uramoto M."/>
            <person name="Osada H."/>
        </authorList>
    </citation>
    <scope>NUCLEOTIDE SEQUENCE [LARGE SCALE GENOMIC DNA]</scope>
    <source>
        <strain evidence="2 3">SN-593</strain>
    </source>
</reference>
<dbReference type="AlphaFoldDB" id="A0A7U3UQ78"/>
<dbReference type="RefSeq" id="WP_202234532.1">
    <property type="nucleotide sequence ID" value="NZ_AP018365.1"/>
</dbReference>
<feature type="compositionally biased region" description="Low complexity" evidence="1">
    <location>
        <begin position="42"/>
        <end position="61"/>
    </location>
</feature>
<dbReference type="KEGG" id="arev:RVR_4524"/>
<reference evidence="2 3" key="3">
    <citation type="journal article" date="2011" name="Nat. Chem. Biol.">
        <title>Reveromycin A biosynthesis uses RevG and RevJ for stereospecific spiroacetal formation.</title>
        <authorList>
            <person name="Takahashi S."/>
            <person name="Toyoda A."/>
            <person name="Sekiyama Y."/>
            <person name="Takagi H."/>
            <person name="Nogawa T."/>
            <person name="Uramoto M."/>
            <person name="Suzuki R."/>
            <person name="Koshino H."/>
            <person name="Kumano T."/>
            <person name="Panthee S."/>
            <person name="Dairi T."/>
            <person name="Ishikawa J."/>
            <person name="Ikeda H."/>
            <person name="Sakaki Y."/>
            <person name="Osada H."/>
        </authorList>
    </citation>
    <scope>NUCLEOTIDE SEQUENCE [LARGE SCALE GENOMIC DNA]</scope>
    <source>
        <strain evidence="2 3">SN-593</strain>
    </source>
</reference>
<accession>A0A7U3UQ78</accession>